<feature type="chain" id="PRO_5016174079" description="Macroglobulin domain-containing protein" evidence="1">
    <location>
        <begin position="22"/>
        <end position="784"/>
    </location>
</feature>
<evidence type="ECO:0000313" key="2">
    <source>
        <dbReference type="EMBL" id="PZO80406.1"/>
    </source>
</evidence>
<proteinExistence type="predicted"/>
<dbReference type="EMBL" id="QFNF01000003">
    <property type="protein sequence ID" value="PZO80406.1"/>
    <property type="molecule type" value="Genomic_DNA"/>
</dbReference>
<evidence type="ECO:0000313" key="3">
    <source>
        <dbReference type="Proteomes" id="UP000248614"/>
    </source>
</evidence>
<reference evidence="2 3" key="1">
    <citation type="submission" date="2017-08" db="EMBL/GenBank/DDBJ databases">
        <title>Infants hospitalized years apart are colonized by the same room-sourced microbial strains.</title>
        <authorList>
            <person name="Brooks B."/>
            <person name="Olm M.R."/>
            <person name="Firek B.A."/>
            <person name="Baker R."/>
            <person name="Thomas B.C."/>
            <person name="Morowitz M.J."/>
            <person name="Banfield J.F."/>
        </authorList>
    </citation>
    <scope>NUCLEOTIDE SEQUENCE [LARGE SCALE GENOMIC DNA]</scope>
    <source>
        <strain evidence="2">S2_018_000_R3_110</strain>
    </source>
</reference>
<protein>
    <recommendedName>
        <fullName evidence="4">Macroglobulin domain-containing protein</fullName>
    </recommendedName>
</protein>
<gene>
    <name evidence="2" type="ORF">DI632_02385</name>
</gene>
<keyword evidence="1" id="KW-0732">Signal</keyword>
<comment type="caution">
    <text evidence="2">The sequence shown here is derived from an EMBL/GenBank/DDBJ whole genome shotgun (WGS) entry which is preliminary data.</text>
</comment>
<sequence>MVRLFLLLAALSAMFADVAHAQQNGFDLDGPEVAISVRRGDAELPVAAVPALRGGDRLTARALLPADQSERYLLVVAFLRGATNPPPRNWFFSVETWRAKRNVLTVTVPEGAEQAMLFLAPEAGGGLSAVRGAVRGRPGVFVRAAQDLYQASLDRQRLDAFVGAVGRIGDSAPERLATAAPVLASALRIKLNADCLLRQRALQAACLTQQRDALVLQAQRGATLTETLTGTPVDLAYRVAATREGGAGYYSPYIALARDVARLFGAFRSAQYQYLPALALGQGDAIHLQLNSAPSFQNPRSVLVAPLPPIGDAPPPSWRSAAAGALCLAKPDLVLPLDDAALLFATDYARGLVLRVTATDGRVSTMPLAPDVERGGLVLAGSAPPAPGPVAEAVVQGRWGFAGFSGPAVPAQIDGPGAWSARPDANVIVGRDHPLVLRGGASACVAGLTLRDGAGLSRSLAWKAAGPDAIEVTLPLGRTRPGPLTLTVVRHGAVAPDQIALTGRVEPSRLDRFTVHAGDRDGVLEGARLDQVTALTLGGTRFVAGALTRVGEGDRLVLSAEQPLAGGGDATASVALRDGRSAGVPATIAPARAVARLIDRRVAFDPPAGSLPIDLPQELVPAGASLTFSARIAGGLPGVDDGIEIAAGEAARRLTVASGAVQRVGDDVVVTTIAPQTMFGPAVSGAMRLRAWRGGAPGEWQPLATLVRLPVLSAITCTERCAVAGRDLFLVAAIGPTADRAAATPLPAGFVGTSVAVPPPVDPVLYLWLHDAADVALRVTVSAR</sequence>
<evidence type="ECO:0000256" key="1">
    <source>
        <dbReference type="SAM" id="SignalP"/>
    </source>
</evidence>
<dbReference type="AlphaFoldDB" id="A0A2W4ZFG6"/>
<dbReference type="Proteomes" id="UP000248614">
    <property type="component" value="Unassembled WGS sequence"/>
</dbReference>
<organism evidence="2 3">
    <name type="scientific">Sphingomonas hengshuiensis</name>
    <dbReference type="NCBI Taxonomy" id="1609977"/>
    <lineage>
        <taxon>Bacteria</taxon>
        <taxon>Pseudomonadati</taxon>
        <taxon>Pseudomonadota</taxon>
        <taxon>Alphaproteobacteria</taxon>
        <taxon>Sphingomonadales</taxon>
        <taxon>Sphingomonadaceae</taxon>
        <taxon>Sphingomonas</taxon>
    </lineage>
</organism>
<name>A0A2W4ZFG6_9SPHN</name>
<evidence type="ECO:0008006" key="4">
    <source>
        <dbReference type="Google" id="ProtNLM"/>
    </source>
</evidence>
<feature type="signal peptide" evidence="1">
    <location>
        <begin position="1"/>
        <end position="21"/>
    </location>
</feature>
<accession>A0A2W4ZFG6</accession>